<evidence type="ECO:0008006" key="3">
    <source>
        <dbReference type="Google" id="ProtNLM"/>
    </source>
</evidence>
<accession>A0ABQ1QY70</accession>
<comment type="caution">
    <text evidence="1">The sequence shown here is derived from an EMBL/GenBank/DDBJ whole genome shotgun (WGS) entry which is preliminary data.</text>
</comment>
<organism evidence="1 2">
    <name type="scientific">Muriicola marianensis</name>
    <dbReference type="NCBI Taxonomy" id="1324801"/>
    <lineage>
        <taxon>Bacteria</taxon>
        <taxon>Pseudomonadati</taxon>
        <taxon>Bacteroidota</taxon>
        <taxon>Flavobacteriia</taxon>
        <taxon>Flavobacteriales</taxon>
        <taxon>Flavobacteriaceae</taxon>
        <taxon>Muriicola</taxon>
    </lineage>
</organism>
<dbReference type="RefSeq" id="WP_188369822.1">
    <property type="nucleotide sequence ID" value="NZ_BMFH01000001.1"/>
</dbReference>
<sequence>MNTRNFIIGIIAFSMISCMEDVTTVYEQPLPETVVPDIPEEESAQPAQEANPEKAYEWLIHMQGTNGLVESSEFTNFVSLYDNALAALVFMAEGDLERAEQILDFFNDRLHSEFESNQGGFFQYRDTSGEQGSRIWMGDNAWLLLALNQYHEISQTNRYEILANELETWLRSLQEEDGGLKGGTNEDGSAIPRVTEGIITAFNAVKGFDEFHEKILLFLSEQRWDTEWQVLTTDSENPAYEHALDLYSLGYLILEDFPKSVLHKADRFLTAHTPASRSTMITGYCFDEDRDVVWLEGTAQMALAFQTAQETGKMEEILYDLEGTFLVSEINQEVIGLPYTTNPGTNFGAVALWDHADKAATVSSTSWYLFVKNNFDPFRLEKNKQIPEHLKFWSATEAD</sequence>
<keyword evidence="2" id="KW-1185">Reference proteome</keyword>
<name>A0ABQ1QY70_9FLAO</name>
<evidence type="ECO:0000313" key="2">
    <source>
        <dbReference type="Proteomes" id="UP000625780"/>
    </source>
</evidence>
<proteinExistence type="predicted"/>
<protein>
    <recommendedName>
        <fullName evidence="3">Glycosyl hydrolase family 88</fullName>
    </recommendedName>
</protein>
<dbReference type="PROSITE" id="PS51257">
    <property type="entry name" value="PROKAR_LIPOPROTEIN"/>
    <property type="match status" value="1"/>
</dbReference>
<dbReference type="Proteomes" id="UP000625780">
    <property type="component" value="Unassembled WGS sequence"/>
</dbReference>
<dbReference type="EMBL" id="BMFH01000001">
    <property type="protein sequence ID" value="GGD47229.1"/>
    <property type="molecule type" value="Genomic_DNA"/>
</dbReference>
<dbReference type="InterPro" id="IPR008930">
    <property type="entry name" value="Terpenoid_cyclase/PrenylTrfase"/>
</dbReference>
<dbReference type="SUPFAM" id="SSF48239">
    <property type="entry name" value="Terpenoid cyclases/Protein prenyltransferases"/>
    <property type="match status" value="1"/>
</dbReference>
<evidence type="ECO:0000313" key="1">
    <source>
        <dbReference type="EMBL" id="GGD47229.1"/>
    </source>
</evidence>
<reference evidence="2" key="1">
    <citation type="journal article" date="2019" name="Int. J. Syst. Evol. Microbiol.">
        <title>The Global Catalogue of Microorganisms (GCM) 10K type strain sequencing project: providing services to taxonomists for standard genome sequencing and annotation.</title>
        <authorList>
            <consortium name="The Broad Institute Genomics Platform"/>
            <consortium name="The Broad Institute Genome Sequencing Center for Infectious Disease"/>
            <person name="Wu L."/>
            <person name="Ma J."/>
        </authorList>
    </citation>
    <scope>NUCLEOTIDE SEQUENCE [LARGE SCALE GENOMIC DNA]</scope>
    <source>
        <strain evidence="2">CGMCC 1.12606</strain>
    </source>
</reference>
<gene>
    <name evidence="1" type="ORF">GCM10011361_12500</name>
</gene>